<organism evidence="1 2">
    <name type="scientific">Parasphingopyxis marina</name>
    <dbReference type="NCBI Taxonomy" id="2761622"/>
    <lineage>
        <taxon>Bacteria</taxon>
        <taxon>Pseudomonadati</taxon>
        <taxon>Pseudomonadota</taxon>
        <taxon>Alphaproteobacteria</taxon>
        <taxon>Sphingomonadales</taxon>
        <taxon>Sphingomonadaceae</taxon>
        <taxon>Parasphingopyxis</taxon>
    </lineage>
</organism>
<dbReference type="EMBL" id="JACJVJ010000001">
    <property type="protein sequence ID" value="MBC2777115.1"/>
    <property type="molecule type" value="Genomic_DNA"/>
</dbReference>
<reference evidence="1 2" key="1">
    <citation type="submission" date="2020-08" db="EMBL/GenBank/DDBJ databases">
        <title>Draft genome sequence of Parasphingopyxis sp. GrpM-11.</title>
        <authorList>
            <person name="Oh J."/>
            <person name="Roh D.-H."/>
        </authorList>
    </citation>
    <scope>NUCLEOTIDE SEQUENCE [LARGE SCALE GENOMIC DNA]</scope>
    <source>
        <strain evidence="1 2">GrpM-11</strain>
    </source>
</reference>
<dbReference type="Proteomes" id="UP000564378">
    <property type="component" value="Unassembled WGS sequence"/>
</dbReference>
<sequence>MPRELPCADREAIAFDDFIAALDASGFDARDEESFASLAPLLRKLSNNTDFLGNFIVRELETRCQEQSAKNRYGIQVLMLHSGPGYFIRANFWPSRTDSLMKFSGDAPFFYGIPHDHNFHFLTIGYSGPGYWSDYYEYDYESVAGYPGEAVDLRFVERSRLAKGRMLLYRAHRDVHRQLPADELSVSLNIMESSPASAWRDQYRFDVDKGEIAALLTQIPGGVLMQLAMALGGEEGVGLVADFAAHHPSDRLRYQALAARAAVVPADEALCIWELGCADPSAQLRGLGRAALTRIEAVLAKTDISADGPLENGADVTGDKGLAQ</sequence>
<proteinExistence type="predicted"/>
<evidence type="ECO:0000313" key="1">
    <source>
        <dbReference type="EMBL" id="MBC2777115.1"/>
    </source>
</evidence>
<comment type="caution">
    <text evidence="1">The sequence shown here is derived from an EMBL/GenBank/DDBJ whole genome shotgun (WGS) entry which is preliminary data.</text>
</comment>
<gene>
    <name evidence="1" type="ORF">H6P80_05705</name>
</gene>
<protein>
    <submittedName>
        <fullName evidence="1">Transposase</fullName>
    </submittedName>
</protein>
<name>A0A842HW37_9SPHN</name>
<dbReference type="RefSeq" id="WP_185800344.1">
    <property type="nucleotide sequence ID" value="NZ_JACJVJ010000001.1"/>
</dbReference>
<evidence type="ECO:0000313" key="2">
    <source>
        <dbReference type="Proteomes" id="UP000564378"/>
    </source>
</evidence>
<dbReference type="AlphaFoldDB" id="A0A842HW37"/>
<keyword evidence="2" id="KW-1185">Reference proteome</keyword>
<accession>A0A842HW37</accession>